<keyword evidence="1" id="KW-0255">Endonuclease</keyword>
<sequence>MRLNGKTIKLLLMASAVSLRRQVCSTATASIHGVMLSPMTMPSLRIGSTLLRPPCTMPSR</sequence>
<dbReference type="GO" id="GO:0004519">
    <property type="term" value="F:endonuclease activity"/>
    <property type="evidence" value="ECO:0007669"/>
    <property type="project" value="UniProtKB-KW"/>
</dbReference>
<name>A0A0F7LBV4_9VIRU</name>
<evidence type="ECO:0000313" key="1">
    <source>
        <dbReference type="EMBL" id="AKH48817.1"/>
    </source>
</evidence>
<proteinExistence type="predicted"/>
<accession>A0A0F7LBV4</accession>
<keyword evidence="1" id="KW-0378">Hydrolase</keyword>
<organism evidence="1">
    <name type="scientific">uncultured marine virus</name>
    <dbReference type="NCBI Taxonomy" id="186617"/>
    <lineage>
        <taxon>Viruses</taxon>
        <taxon>environmental samples</taxon>
    </lineage>
</organism>
<keyword evidence="1" id="KW-0540">Nuclease</keyword>
<dbReference type="EMBL" id="KR029610">
    <property type="protein sequence ID" value="AKH48817.1"/>
    <property type="molecule type" value="Genomic_DNA"/>
</dbReference>
<reference evidence="1" key="2">
    <citation type="submission" date="2015-03" db="EMBL/GenBank/DDBJ databases">
        <authorList>
            <person name="Chow C.-E.T."/>
            <person name="Winget D.M."/>
            <person name="White R.A.III."/>
            <person name="Hallam S.J."/>
            <person name="Suttle C.A."/>
        </authorList>
    </citation>
    <scope>NUCLEOTIDE SEQUENCE</scope>
    <source>
        <strain evidence="1">Oxic3_4</strain>
    </source>
</reference>
<reference evidence="1" key="1">
    <citation type="journal article" date="2015" name="Front. Microbiol.">
        <title>Combining genomic sequencing methods to explore viral diversity and reveal potential virus-host interactions.</title>
        <authorList>
            <person name="Chow C.E."/>
            <person name="Winget D.M."/>
            <person name="White R.A.III."/>
            <person name="Hallam S.J."/>
            <person name="Suttle C.A."/>
        </authorList>
    </citation>
    <scope>NUCLEOTIDE SEQUENCE</scope>
    <source>
        <strain evidence="1">Oxic3_4</strain>
    </source>
</reference>
<protein>
    <submittedName>
        <fullName evidence="1">Endonuclease</fullName>
    </submittedName>
</protein>